<dbReference type="OrthoDB" id="9806342at2"/>
<dbReference type="Proteomes" id="UP000252585">
    <property type="component" value="Unassembled WGS sequence"/>
</dbReference>
<reference evidence="2 3" key="1">
    <citation type="submission" date="2018-07" db="EMBL/GenBank/DDBJ databases">
        <title>Genomic Encyclopedia of Type Strains, Phase IV (KMG-IV): sequencing the most valuable type-strain genomes for metagenomic binning, comparative biology and taxonomic classification.</title>
        <authorList>
            <person name="Goeker M."/>
        </authorList>
    </citation>
    <scope>NUCLEOTIDE SEQUENCE [LARGE SCALE GENOMIC DNA]</scope>
    <source>
        <strain evidence="2 3">DSM 27696</strain>
    </source>
</reference>
<evidence type="ECO:0000259" key="1">
    <source>
        <dbReference type="PROSITE" id="PS51677"/>
    </source>
</evidence>
<gene>
    <name evidence="2" type="ORF">DFR57_1172</name>
</gene>
<sequence length="252" mass="28773">MNYFLTVHIKHSKLLLLAVICALFTSIFIYVESEQIRSVFSSKQNPNALYQGNADREEIAITFNISWGYEKVEPILEVLKKHDVKSTFFVSGEWAERHPDLLEMIVKDRHEIGMLGYAYKSYLEQEPDAVRRDLARAKDIFGKLGYPDITLLRTPNGEFNEEVFALAENQGLKVIHWSVNPHDWKNPGTDNIVKDVKKNTSNGDIILLHASDSVKQTEKALDILLPFFKEEGLKPVTVSDIISQADESHEEL</sequence>
<name>A0A368X8I5_9BACI</name>
<dbReference type="InterPro" id="IPR002509">
    <property type="entry name" value="NODB_dom"/>
</dbReference>
<evidence type="ECO:0000313" key="2">
    <source>
        <dbReference type="EMBL" id="RCW63526.1"/>
    </source>
</evidence>
<proteinExistence type="predicted"/>
<dbReference type="InterPro" id="IPR050248">
    <property type="entry name" value="Polysacc_deacetylase_ArnD"/>
</dbReference>
<dbReference type="GO" id="GO:0016020">
    <property type="term" value="C:membrane"/>
    <property type="evidence" value="ECO:0007669"/>
    <property type="project" value="TreeGrafter"/>
</dbReference>
<dbReference type="PANTHER" id="PTHR10587:SF128">
    <property type="entry name" value="POLYSACCHARIDE DEACETYLASE PDAB-RELATED"/>
    <property type="match status" value="1"/>
</dbReference>
<dbReference type="InterPro" id="IPR011330">
    <property type="entry name" value="Glyco_hydro/deAcase_b/a-brl"/>
</dbReference>
<evidence type="ECO:0000313" key="3">
    <source>
        <dbReference type="Proteomes" id="UP000252585"/>
    </source>
</evidence>
<organism evidence="2 3">
    <name type="scientific">Saliterribacillus persicus</name>
    <dbReference type="NCBI Taxonomy" id="930114"/>
    <lineage>
        <taxon>Bacteria</taxon>
        <taxon>Bacillati</taxon>
        <taxon>Bacillota</taxon>
        <taxon>Bacilli</taxon>
        <taxon>Bacillales</taxon>
        <taxon>Bacillaceae</taxon>
        <taxon>Saliterribacillus</taxon>
    </lineage>
</organism>
<dbReference type="SUPFAM" id="SSF88713">
    <property type="entry name" value="Glycoside hydrolase/deacetylase"/>
    <property type="match status" value="1"/>
</dbReference>
<dbReference type="AlphaFoldDB" id="A0A368X8I5"/>
<dbReference type="PANTHER" id="PTHR10587">
    <property type="entry name" value="GLYCOSYL TRANSFERASE-RELATED"/>
    <property type="match status" value="1"/>
</dbReference>
<dbReference type="GO" id="GO:0016810">
    <property type="term" value="F:hydrolase activity, acting on carbon-nitrogen (but not peptide) bonds"/>
    <property type="evidence" value="ECO:0007669"/>
    <property type="project" value="InterPro"/>
</dbReference>
<dbReference type="Gene3D" id="3.20.20.370">
    <property type="entry name" value="Glycoside hydrolase/deacetylase"/>
    <property type="match status" value="1"/>
</dbReference>
<dbReference type="Pfam" id="PF01522">
    <property type="entry name" value="Polysacc_deac_1"/>
    <property type="match status" value="1"/>
</dbReference>
<dbReference type="PROSITE" id="PS51677">
    <property type="entry name" value="NODB"/>
    <property type="match status" value="1"/>
</dbReference>
<dbReference type="InterPro" id="IPR014132">
    <property type="entry name" value="PdaB-like"/>
</dbReference>
<comment type="caution">
    <text evidence="2">The sequence shown here is derived from an EMBL/GenBank/DDBJ whole genome shotgun (WGS) entry which is preliminary data.</text>
</comment>
<dbReference type="RefSeq" id="WP_114354155.1">
    <property type="nucleotide sequence ID" value="NZ_QPJJ01000017.1"/>
</dbReference>
<dbReference type="NCBIfam" id="TIGR02764">
    <property type="entry name" value="spore_ybaN_pdaB"/>
    <property type="match status" value="1"/>
</dbReference>
<accession>A0A368X8I5</accession>
<dbReference type="EMBL" id="QPJJ01000017">
    <property type="protein sequence ID" value="RCW63526.1"/>
    <property type="molecule type" value="Genomic_DNA"/>
</dbReference>
<protein>
    <submittedName>
        <fullName evidence="2">Polysaccharide deacetylase family sporulation protein PdaB</fullName>
    </submittedName>
</protein>
<keyword evidence="3" id="KW-1185">Reference proteome</keyword>
<feature type="domain" description="NodB homology" evidence="1">
    <location>
        <begin position="57"/>
        <end position="236"/>
    </location>
</feature>
<dbReference type="GO" id="GO:0005975">
    <property type="term" value="P:carbohydrate metabolic process"/>
    <property type="evidence" value="ECO:0007669"/>
    <property type="project" value="InterPro"/>
</dbReference>